<protein>
    <recommendedName>
        <fullName evidence="4">XRE family transcriptional regulator</fullName>
    </recommendedName>
</protein>
<accession>A0A0R1N6U0</accession>
<evidence type="ECO:0008006" key="4">
    <source>
        <dbReference type="Google" id="ProtNLM"/>
    </source>
</evidence>
<keyword evidence="3" id="KW-1185">Reference proteome</keyword>
<feature type="compositionally biased region" description="Basic and acidic residues" evidence="1">
    <location>
        <begin position="55"/>
        <end position="67"/>
    </location>
</feature>
<proteinExistence type="predicted"/>
<dbReference type="PATRIC" id="fig|1423792.3.peg.1216"/>
<gene>
    <name evidence="2" type="ORF">FD09_GL001196</name>
</gene>
<evidence type="ECO:0000313" key="2">
    <source>
        <dbReference type="EMBL" id="KRL14036.1"/>
    </source>
</evidence>
<organism evidence="2 3">
    <name type="scientific">Schleiferilactobacillus perolens DSM 12744</name>
    <dbReference type="NCBI Taxonomy" id="1423792"/>
    <lineage>
        <taxon>Bacteria</taxon>
        <taxon>Bacillati</taxon>
        <taxon>Bacillota</taxon>
        <taxon>Bacilli</taxon>
        <taxon>Lactobacillales</taxon>
        <taxon>Lactobacillaceae</taxon>
        <taxon>Schleiferilactobacillus</taxon>
    </lineage>
</organism>
<feature type="region of interest" description="Disordered" evidence="1">
    <location>
        <begin position="45"/>
        <end position="67"/>
    </location>
</feature>
<comment type="caution">
    <text evidence="2">The sequence shown here is derived from an EMBL/GenBank/DDBJ whole genome shotgun (WGS) entry which is preliminary data.</text>
</comment>
<dbReference type="InterPro" id="IPR059218">
    <property type="entry name" value="LBP_cg2779-like"/>
</dbReference>
<sequence>MLRRTKNMALSKFAEQIIRFQKTHDMTDGEMAFSSHFSVEKIHDFKSGEVNPTPDEEKKLREYMNSN</sequence>
<reference evidence="2 3" key="1">
    <citation type="journal article" date="2015" name="Genome Announc.">
        <title>Expanding the biotechnology potential of lactobacilli through comparative genomics of 213 strains and associated genera.</title>
        <authorList>
            <person name="Sun Z."/>
            <person name="Harris H.M."/>
            <person name="McCann A."/>
            <person name="Guo C."/>
            <person name="Argimon S."/>
            <person name="Zhang W."/>
            <person name="Yang X."/>
            <person name="Jeffery I.B."/>
            <person name="Cooney J.C."/>
            <person name="Kagawa T.F."/>
            <person name="Liu W."/>
            <person name="Song Y."/>
            <person name="Salvetti E."/>
            <person name="Wrobel A."/>
            <person name="Rasinkangas P."/>
            <person name="Parkhill J."/>
            <person name="Rea M.C."/>
            <person name="O'Sullivan O."/>
            <person name="Ritari J."/>
            <person name="Douillard F.P."/>
            <person name="Paul Ross R."/>
            <person name="Yang R."/>
            <person name="Briner A.E."/>
            <person name="Felis G.E."/>
            <person name="de Vos W.M."/>
            <person name="Barrangou R."/>
            <person name="Klaenhammer T.R."/>
            <person name="Caufield P.W."/>
            <person name="Cui Y."/>
            <person name="Zhang H."/>
            <person name="O'Toole P.W."/>
        </authorList>
    </citation>
    <scope>NUCLEOTIDE SEQUENCE [LARGE SCALE GENOMIC DNA]</scope>
    <source>
        <strain evidence="2 3">DSM 12744</strain>
    </source>
</reference>
<dbReference type="EMBL" id="AZEC01000002">
    <property type="protein sequence ID" value="KRL14036.1"/>
    <property type="molecule type" value="Genomic_DNA"/>
</dbReference>
<evidence type="ECO:0000313" key="3">
    <source>
        <dbReference type="Proteomes" id="UP000051330"/>
    </source>
</evidence>
<evidence type="ECO:0000256" key="1">
    <source>
        <dbReference type="SAM" id="MobiDB-lite"/>
    </source>
</evidence>
<name>A0A0R1N6U0_9LACO</name>
<dbReference type="AlphaFoldDB" id="A0A0R1N6U0"/>
<dbReference type="STRING" id="1423792.FD09_GL001196"/>
<dbReference type="NCBIfam" id="NF040507">
    <property type="entry name" value="LBP_cg2779_fam"/>
    <property type="match status" value="1"/>
</dbReference>
<dbReference type="Proteomes" id="UP000051330">
    <property type="component" value="Unassembled WGS sequence"/>
</dbReference>
<dbReference type="OrthoDB" id="2246554at2"/>